<reference evidence="1 2" key="1">
    <citation type="submission" date="2018-04" db="EMBL/GenBank/DDBJ databases">
        <title>Pedobacter chongqingensis sp. nov., isolated from a rottenly hemp rope.</title>
        <authorList>
            <person name="Cai Y."/>
        </authorList>
    </citation>
    <scope>NUCLEOTIDE SEQUENCE [LARGE SCALE GENOMIC DNA]</scope>
    <source>
        <strain evidence="1 2">FJ4-8</strain>
    </source>
</reference>
<gene>
    <name evidence="1" type="ORF">DDR33_11310</name>
</gene>
<comment type="caution">
    <text evidence="1">The sequence shown here is derived from an EMBL/GenBank/DDBJ whole genome shotgun (WGS) entry which is preliminary data.</text>
</comment>
<dbReference type="EMBL" id="QEAS01000008">
    <property type="protein sequence ID" value="PWG80607.1"/>
    <property type="molecule type" value="Genomic_DNA"/>
</dbReference>
<protein>
    <submittedName>
        <fullName evidence="1">Uncharacterized protein</fullName>
    </submittedName>
</protein>
<organism evidence="1 2">
    <name type="scientific">Pararcticibacter amylolyticus</name>
    <dbReference type="NCBI Taxonomy" id="2173175"/>
    <lineage>
        <taxon>Bacteria</taxon>
        <taxon>Pseudomonadati</taxon>
        <taxon>Bacteroidota</taxon>
        <taxon>Sphingobacteriia</taxon>
        <taxon>Sphingobacteriales</taxon>
        <taxon>Sphingobacteriaceae</taxon>
        <taxon>Pararcticibacter</taxon>
    </lineage>
</organism>
<proteinExistence type="predicted"/>
<sequence length="165" mass="19077">MKYITAIFFLVLVSCQPRQAKEFDVFLDSTERKVYRILVGDSADDMRLKALIENKPDLAFSIGKRQANELSGVIREIERADVNDIKEAKELKQASIQYYQGLLDLKNVDILEAELMKAGMAKARKTESDTLSFPRKRLEIHRIISQRDEAMHRARSRFEEANDLQ</sequence>
<dbReference type="Proteomes" id="UP000245647">
    <property type="component" value="Unassembled WGS sequence"/>
</dbReference>
<accession>A0A2U2PGS3</accession>
<evidence type="ECO:0000313" key="2">
    <source>
        <dbReference type="Proteomes" id="UP000245647"/>
    </source>
</evidence>
<dbReference type="PROSITE" id="PS51257">
    <property type="entry name" value="PROKAR_LIPOPROTEIN"/>
    <property type="match status" value="1"/>
</dbReference>
<name>A0A2U2PGS3_9SPHI</name>
<dbReference type="AlphaFoldDB" id="A0A2U2PGS3"/>
<dbReference type="OrthoDB" id="9845056at2"/>
<evidence type="ECO:0000313" key="1">
    <source>
        <dbReference type="EMBL" id="PWG80607.1"/>
    </source>
</evidence>
<keyword evidence="2" id="KW-1185">Reference proteome</keyword>
<dbReference type="RefSeq" id="WP_109415894.1">
    <property type="nucleotide sequence ID" value="NZ_QEAS01000008.1"/>
</dbReference>